<dbReference type="PANTHER" id="PTHR46644:SF2">
    <property type="entry name" value="DNA REPAIR PROTEIN XRCC2"/>
    <property type="match status" value="1"/>
</dbReference>
<keyword evidence="1" id="KW-0175">Coiled coil</keyword>
<dbReference type="InterPro" id="IPR027417">
    <property type="entry name" value="P-loop_NTPase"/>
</dbReference>
<evidence type="ECO:0000313" key="2">
    <source>
        <dbReference type="EMBL" id="EFC42043.1"/>
    </source>
</evidence>
<dbReference type="Gene3D" id="3.40.50.300">
    <property type="entry name" value="P-loop containing nucleotide triphosphate hydrolases"/>
    <property type="match status" value="1"/>
</dbReference>
<accession>D2VMD2</accession>
<dbReference type="EMBL" id="GG738882">
    <property type="protein sequence ID" value="EFC42043.1"/>
    <property type="molecule type" value="Genomic_DNA"/>
</dbReference>
<dbReference type="AlphaFoldDB" id="D2VMD2"/>
<dbReference type="GO" id="GO:0005657">
    <property type="term" value="C:replication fork"/>
    <property type="evidence" value="ECO:0007669"/>
    <property type="project" value="InterPro"/>
</dbReference>
<dbReference type="InterPro" id="IPR030547">
    <property type="entry name" value="XRCC2"/>
</dbReference>
<dbReference type="PANTHER" id="PTHR46644">
    <property type="entry name" value="DNA REPAIR PROTEIN XRCC2"/>
    <property type="match status" value="1"/>
</dbReference>
<feature type="coiled-coil region" evidence="1">
    <location>
        <begin position="229"/>
        <end position="256"/>
    </location>
</feature>
<dbReference type="OMA" id="RNTTFYQ"/>
<dbReference type="VEuPathDB" id="AmoebaDB:NAEGRDRAFT_70092"/>
<dbReference type="GO" id="GO:0033063">
    <property type="term" value="C:Rad51B-Rad51C-Rad51D-XRCC2 complex"/>
    <property type="evidence" value="ECO:0007669"/>
    <property type="project" value="InterPro"/>
</dbReference>
<protein>
    <submittedName>
        <fullName evidence="2">Predicted protein</fullName>
    </submittedName>
</protein>
<dbReference type="OrthoDB" id="420422at2759"/>
<dbReference type="GeneID" id="8862662"/>
<evidence type="ECO:0000313" key="3">
    <source>
        <dbReference type="Proteomes" id="UP000006671"/>
    </source>
</evidence>
<evidence type="ECO:0000256" key="1">
    <source>
        <dbReference type="SAM" id="Coils"/>
    </source>
</evidence>
<dbReference type="GO" id="GO:0000724">
    <property type="term" value="P:double-strand break repair via homologous recombination"/>
    <property type="evidence" value="ECO:0007669"/>
    <property type="project" value="InterPro"/>
</dbReference>
<name>D2VMD2_NAEGR</name>
<dbReference type="SUPFAM" id="SSF52540">
    <property type="entry name" value="P-loop containing nucleoside triphosphate hydrolases"/>
    <property type="match status" value="1"/>
</dbReference>
<keyword evidence="3" id="KW-1185">Reference proteome</keyword>
<sequence length="420" mass="48996">MQLAPEFQSLLFGFSSSEMECDSQINSIVGTSTSKETNSLFLDNKVYSENALSFFKRKRTDALQTGVEPFDQVIGEMKLGGTIVELYGNEGQGITQTCYTAMCHIAMPSHFKTLQFSGDEKTKPREGCQVLYFDLDDKFEKPRFIEIVEMNIYKAFYDMKRKSGEMIDFSSISEEMIVEEIFDASEISYNSFVLEVLSRIHIFRVDNSFQLALAFEALHRRHNESNMMREKQLMENEDLSAERESLKDNFQNLEQLNSYKCIVVNSLSQYYKPHNAYDRKNWERSVELLIKLTNSKQVLTLACVYDIFSKTSRQKYHQKRNTTFYQGANRNFNDDRLATELVQLYRDELKFATWSQNVHYRLLFGGEHPDGKEGVKYCHLQNLKASNRQTGYNPSLAPHQQSYKDLYKMQILDYGILFFK</sequence>
<organism evidence="3">
    <name type="scientific">Naegleria gruberi</name>
    <name type="common">Amoeba</name>
    <dbReference type="NCBI Taxonomy" id="5762"/>
    <lineage>
        <taxon>Eukaryota</taxon>
        <taxon>Discoba</taxon>
        <taxon>Heterolobosea</taxon>
        <taxon>Tetramitia</taxon>
        <taxon>Eutetramitia</taxon>
        <taxon>Vahlkampfiidae</taxon>
        <taxon>Naegleria</taxon>
    </lineage>
</organism>
<gene>
    <name evidence="2" type="ORF">NAEGRDRAFT_70092</name>
</gene>
<dbReference type="InParanoid" id="D2VMD2"/>
<reference evidence="2 3" key="1">
    <citation type="journal article" date="2010" name="Cell">
        <title>The genome of Naegleria gruberi illuminates early eukaryotic versatility.</title>
        <authorList>
            <person name="Fritz-Laylin L.K."/>
            <person name="Prochnik S.E."/>
            <person name="Ginger M.L."/>
            <person name="Dacks J.B."/>
            <person name="Carpenter M.L."/>
            <person name="Field M.C."/>
            <person name="Kuo A."/>
            <person name="Paredez A."/>
            <person name="Chapman J."/>
            <person name="Pham J."/>
            <person name="Shu S."/>
            <person name="Neupane R."/>
            <person name="Cipriano M."/>
            <person name="Mancuso J."/>
            <person name="Tu H."/>
            <person name="Salamov A."/>
            <person name="Lindquist E."/>
            <person name="Shapiro H."/>
            <person name="Lucas S."/>
            <person name="Grigoriev I.V."/>
            <person name="Cande W.Z."/>
            <person name="Fulton C."/>
            <person name="Rokhsar D.S."/>
            <person name="Dawson S.C."/>
        </authorList>
    </citation>
    <scope>NUCLEOTIDE SEQUENCE [LARGE SCALE GENOMIC DNA]</scope>
    <source>
        <strain evidence="2 3">NEG-M</strain>
    </source>
</reference>
<proteinExistence type="predicted"/>
<dbReference type="Proteomes" id="UP000006671">
    <property type="component" value="Unassembled WGS sequence"/>
</dbReference>
<dbReference type="RefSeq" id="XP_002674787.1">
    <property type="nucleotide sequence ID" value="XM_002674741.1"/>
</dbReference>
<dbReference type="KEGG" id="ngr:NAEGRDRAFT_70092"/>